<feature type="compositionally biased region" description="Basic and acidic residues" evidence="1">
    <location>
        <begin position="116"/>
        <end position="131"/>
    </location>
</feature>
<accession>A0A0L0HF97</accession>
<feature type="compositionally biased region" description="Polar residues" evidence="1">
    <location>
        <begin position="171"/>
        <end position="184"/>
    </location>
</feature>
<dbReference type="Proteomes" id="UP000053201">
    <property type="component" value="Unassembled WGS sequence"/>
</dbReference>
<dbReference type="InParanoid" id="A0A0L0HF97"/>
<evidence type="ECO:0000256" key="1">
    <source>
        <dbReference type="SAM" id="MobiDB-lite"/>
    </source>
</evidence>
<organism evidence="2 3">
    <name type="scientific">Spizellomyces punctatus (strain DAOM BR117)</name>
    <dbReference type="NCBI Taxonomy" id="645134"/>
    <lineage>
        <taxon>Eukaryota</taxon>
        <taxon>Fungi</taxon>
        <taxon>Fungi incertae sedis</taxon>
        <taxon>Chytridiomycota</taxon>
        <taxon>Chytridiomycota incertae sedis</taxon>
        <taxon>Chytridiomycetes</taxon>
        <taxon>Spizellomycetales</taxon>
        <taxon>Spizellomycetaceae</taxon>
        <taxon>Spizellomyces</taxon>
    </lineage>
</organism>
<protein>
    <submittedName>
        <fullName evidence="2">Uncharacterized protein</fullName>
    </submittedName>
</protein>
<dbReference type="OrthoDB" id="2124758at2759"/>
<sequence>MSISKMTAKQHLAFHLHGRVSHTSYILSTSEKPNILSEILSPSLRTALFTTSTKLDNSASASSSAPSSSPWYSPPRRTWLSSDMIYHKRSSVTRSRMSEGPKTVAKRRSRSLTVWKEGENGKQTTDGEIRSRRSRSASPVVGRKEWKSVPKKRDMRSEYANANPKRKSTSKIHPQSSPLPTESPNVLPANLPQIQPCFPLPARLPAHIEQQLYLLSYTKLLSPRRPAHSRTTIQNLMLYIQSVHPGVETLSHLPPSPTLPAHSTQAPWSINTPTKRPSFSARKSNRRRLAKLAAGTTVGPGPSPLRYSFSPDSAYTHHIQSLTRAAAVAATQAVYHKKQHDIAIEVPVTAMVPVKHKKDTPTKRFLGLLKKFLKVDSERARRRESAFYAGAGKFPARSCVSCDNDGVVEIDFGKGPKGGVHVLIA</sequence>
<feature type="compositionally biased region" description="Basic and acidic residues" evidence="1">
    <location>
        <begin position="142"/>
        <end position="157"/>
    </location>
</feature>
<feature type="region of interest" description="Disordered" evidence="1">
    <location>
        <begin position="258"/>
        <end position="281"/>
    </location>
</feature>
<proteinExistence type="predicted"/>
<dbReference type="RefSeq" id="XP_016607503.1">
    <property type="nucleotide sequence ID" value="XM_016753913.1"/>
</dbReference>
<keyword evidence="3" id="KW-1185">Reference proteome</keyword>
<dbReference type="GeneID" id="27689059"/>
<feature type="compositionally biased region" description="Polar residues" evidence="1">
    <location>
        <begin position="265"/>
        <end position="277"/>
    </location>
</feature>
<evidence type="ECO:0000313" key="3">
    <source>
        <dbReference type="Proteomes" id="UP000053201"/>
    </source>
</evidence>
<gene>
    <name evidence="2" type="ORF">SPPG_05698</name>
</gene>
<dbReference type="AlphaFoldDB" id="A0A0L0HF97"/>
<dbReference type="EMBL" id="KQ257458">
    <property type="protein sequence ID" value="KNC99463.1"/>
    <property type="molecule type" value="Genomic_DNA"/>
</dbReference>
<feature type="region of interest" description="Disordered" evidence="1">
    <location>
        <begin position="90"/>
        <end position="187"/>
    </location>
</feature>
<reference evidence="2 3" key="1">
    <citation type="submission" date="2009-08" db="EMBL/GenBank/DDBJ databases">
        <title>The Genome Sequence of Spizellomyces punctatus strain DAOM BR117.</title>
        <authorList>
            <consortium name="The Broad Institute Genome Sequencing Platform"/>
            <person name="Russ C."/>
            <person name="Cuomo C."/>
            <person name="Shea T."/>
            <person name="Young S.K."/>
            <person name="Zeng Q."/>
            <person name="Koehrsen M."/>
            <person name="Haas B."/>
            <person name="Borodovsky M."/>
            <person name="Guigo R."/>
            <person name="Alvarado L."/>
            <person name="Berlin A."/>
            <person name="Bochicchio J."/>
            <person name="Borenstein D."/>
            <person name="Chapman S."/>
            <person name="Chen Z."/>
            <person name="Engels R."/>
            <person name="Freedman E."/>
            <person name="Gellesch M."/>
            <person name="Goldberg J."/>
            <person name="Griggs A."/>
            <person name="Gujja S."/>
            <person name="Heiman D."/>
            <person name="Hepburn T."/>
            <person name="Howarth C."/>
            <person name="Jen D."/>
            <person name="Larson L."/>
            <person name="Lewis B."/>
            <person name="Mehta T."/>
            <person name="Park D."/>
            <person name="Pearson M."/>
            <person name="Roberts A."/>
            <person name="Saif S."/>
            <person name="Shenoy N."/>
            <person name="Sisk P."/>
            <person name="Stolte C."/>
            <person name="Sykes S."/>
            <person name="Thomson T."/>
            <person name="Walk T."/>
            <person name="White J."/>
            <person name="Yandava C."/>
            <person name="Burger G."/>
            <person name="Gray M.W."/>
            <person name="Holland P.W.H."/>
            <person name="King N."/>
            <person name="Lang F.B.F."/>
            <person name="Roger A.J."/>
            <person name="Ruiz-Trillo I."/>
            <person name="Lander E."/>
            <person name="Nusbaum C."/>
        </authorList>
    </citation>
    <scope>NUCLEOTIDE SEQUENCE [LARGE SCALE GENOMIC DNA]</scope>
    <source>
        <strain evidence="2 3">DAOM BR117</strain>
    </source>
</reference>
<dbReference type="VEuPathDB" id="FungiDB:SPPG_05698"/>
<evidence type="ECO:0000313" key="2">
    <source>
        <dbReference type="EMBL" id="KNC99463.1"/>
    </source>
</evidence>
<name>A0A0L0HF97_SPIPD</name>